<dbReference type="Proteomes" id="UP001189429">
    <property type="component" value="Unassembled WGS sequence"/>
</dbReference>
<accession>A0ABN9Q8D5</accession>
<sequence>MAGSFMRASEGHLYGVGWAFLNDADPDRHTVGAPDKGKGKGDGDEKEKLPKYVPYTAEHANLIARVKAVQKKKGNEIWANFCESVGGAKRDPASRTPAELEAFLREADPEGATVGIVGEFDEVLALVHQVKTGCRVSEAFKDLWQRFCDDRTNGLRDPCRHTLEQLRDFIKIAPEIPQPDADPEHVRLVDAVKQGQRTDEGFKQAWWKFCEEHGSKMMDPSRHEKPFLESFLAAAAAYGKAPKMGPPPGKGCDKGKGMGHPYGW</sequence>
<gene>
    <name evidence="2" type="ORF">PCOR1329_LOCUS9687</name>
</gene>
<keyword evidence="3" id="KW-1185">Reference proteome</keyword>
<proteinExistence type="predicted"/>
<feature type="region of interest" description="Disordered" evidence="1">
    <location>
        <begin position="245"/>
        <end position="264"/>
    </location>
</feature>
<feature type="region of interest" description="Disordered" evidence="1">
    <location>
        <begin position="29"/>
        <end position="48"/>
    </location>
</feature>
<reference evidence="2" key="1">
    <citation type="submission" date="2023-10" db="EMBL/GenBank/DDBJ databases">
        <authorList>
            <person name="Chen Y."/>
            <person name="Shah S."/>
            <person name="Dougan E. K."/>
            <person name="Thang M."/>
            <person name="Chan C."/>
        </authorList>
    </citation>
    <scope>NUCLEOTIDE SEQUENCE [LARGE SCALE GENOMIC DNA]</scope>
</reference>
<name>A0ABN9Q8D5_9DINO</name>
<comment type="caution">
    <text evidence="2">The sequence shown here is derived from an EMBL/GenBank/DDBJ whole genome shotgun (WGS) entry which is preliminary data.</text>
</comment>
<evidence type="ECO:0000313" key="2">
    <source>
        <dbReference type="EMBL" id="CAK0802050.1"/>
    </source>
</evidence>
<dbReference type="EMBL" id="CAUYUJ010002714">
    <property type="protein sequence ID" value="CAK0802050.1"/>
    <property type="molecule type" value="Genomic_DNA"/>
</dbReference>
<evidence type="ECO:0000256" key="1">
    <source>
        <dbReference type="SAM" id="MobiDB-lite"/>
    </source>
</evidence>
<organism evidence="2 3">
    <name type="scientific">Prorocentrum cordatum</name>
    <dbReference type="NCBI Taxonomy" id="2364126"/>
    <lineage>
        <taxon>Eukaryota</taxon>
        <taxon>Sar</taxon>
        <taxon>Alveolata</taxon>
        <taxon>Dinophyceae</taxon>
        <taxon>Prorocentrales</taxon>
        <taxon>Prorocentraceae</taxon>
        <taxon>Prorocentrum</taxon>
    </lineage>
</organism>
<protein>
    <submittedName>
        <fullName evidence="2">Uncharacterized protein</fullName>
    </submittedName>
</protein>
<evidence type="ECO:0000313" key="3">
    <source>
        <dbReference type="Proteomes" id="UP001189429"/>
    </source>
</evidence>